<accession>A0A3N4J5J2</accession>
<keyword evidence="3" id="KW-1185">Reference proteome</keyword>
<feature type="region of interest" description="Disordered" evidence="1">
    <location>
        <begin position="1"/>
        <end position="33"/>
    </location>
</feature>
<evidence type="ECO:0000313" key="2">
    <source>
        <dbReference type="EMBL" id="RPA93572.1"/>
    </source>
</evidence>
<dbReference type="AlphaFoldDB" id="A0A3N4J5J2"/>
<dbReference type="OrthoDB" id="5421212at2759"/>
<reference evidence="2 3" key="1">
    <citation type="journal article" date="2018" name="Nat. Ecol. Evol.">
        <title>Pezizomycetes genomes reveal the molecular basis of ectomycorrhizal truffle lifestyle.</title>
        <authorList>
            <person name="Murat C."/>
            <person name="Payen T."/>
            <person name="Noel B."/>
            <person name="Kuo A."/>
            <person name="Morin E."/>
            <person name="Chen J."/>
            <person name="Kohler A."/>
            <person name="Krizsan K."/>
            <person name="Balestrini R."/>
            <person name="Da Silva C."/>
            <person name="Montanini B."/>
            <person name="Hainaut M."/>
            <person name="Levati E."/>
            <person name="Barry K.W."/>
            <person name="Belfiori B."/>
            <person name="Cichocki N."/>
            <person name="Clum A."/>
            <person name="Dockter R.B."/>
            <person name="Fauchery L."/>
            <person name="Guy J."/>
            <person name="Iotti M."/>
            <person name="Le Tacon F."/>
            <person name="Lindquist E.A."/>
            <person name="Lipzen A."/>
            <person name="Malagnac F."/>
            <person name="Mello A."/>
            <person name="Molinier V."/>
            <person name="Miyauchi S."/>
            <person name="Poulain J."/>
            <person name="Riccioni C."/>
            <person name="Rubini A."/>
            <person name="Sitrit Y."/>
            <person name="Splivallo R."/>
            <person name="Traeger S."/>
            <person name="Wang M."/>
            <person name="Zifcakova L."/>
            <person name="Wipf D."/>
            <person name="Zambonelli A."/>
            <person name="Paolocci F."/>
            <person name="Nowrousian M."/>
            <person name="Ottonello S."/>
            <person name="Baldrian P."/>
            <person name="Spatafora J.W."/>
            <person name="Henrissat B."/>
            <person name="Nagy L.G."/>
            <person name="Aury J.M."/>
            <person name="Wincker P."/>
            <person name="Grigoriev I.V."/>
            <person name="Bonfante P."/>
            <person name="Martin F.M."/>
        </authorList>
    </citation>
    <scope>NUCLEOTIDE SEQUENCE [LARGE SCALE GENOMIC DNA]</scope>
    <source>
        <strain evidence="2 3">120613-1</strain>
    </source>
</reference>
<feature type="compositionally biased region" description="Polar residues" evidence="1">
    <location>
        <begin position="314"/>
        <end position="332"/>
    </location>
</feature>
<name>A0A3N4J5J2_9PEZI</name>
<dbReference type="STRING" id="1336337.A0A3N4J5J2"/>
<feature type="compositionally biased region" description="Low complexity" evidence="1">
    <location>
        <begin position="585"/>
        <end position="612"/>
    </location>
</feature>
<organism evidence="2 3">
    <name type="scientific">Choiromyces venosus 120613-1</name>
    <dbReference type="NCBI Taxonomy" id="1336337"/>
    <lineage>
        <taxon>Eukaryota</taxon>
        <taxon>Fungi</taxon>
        <taxon>Dikarya</taxon>
        <taxon>Ascomycota</taxon>
        <taxon>Pezizomycotina</taxon>
        <taxon>Pezizomycetes</taxon>
        <taxon>Pezizales</taxon>
        <taxon>Tuberaceae</taxon>
        <taxon>Choiromyces</taxon>
    </lineage>
</organism>
<feature type="region of interest" description="Disordered" evidence="1">
    <location>
        <begin position="686"/>
        <end position="709"/>
    </location>
</feature>
<evidence type="ECO:0000313" key="3">
    <source>
        <dbReference type="Proteomes" id="UP000276215"/>
    </source>
</evidence>
<gene>
    <name evidence="2" type="ORF">L873DRAFT_1815537</name>
</gene>
<proteinExistence type="predicted"/>
<evidence type="ECO:0000256" key="1">
    <source>
        <dbReference type="SAM" id="MobiDB-lite"/>
    </source>
</evidence>
<protein>
    <submittedName>
        <fullName evidence="2">Uncharacterized protein</fullName>
    </submittedName>
</protein>
<feature type="region of interest" description="Disordered" evidence="1">
    <location>
        <begin position="292"/>
        <end position="364"/>
    </location>
</feature>
<feature type="compositionally biased region" description="Low complexity" evidence="1">
    <location>
        <begin position="344"/>
        <end position="353"/>
    </location>
</feature>
<dbReference type="EMBL" id="ML120449">
    <property type="protein sequence ID" value="RPA93572.1"/>
    <property type="molecule type" value="Genomic_DNA"/>
</dbReference>
<dbReference type="Proteomes" id="UP000276215">
    <property type="component" value="Unassembled WGS sequence"/>
</dbReference>
<feature type="region of interest" description="Disordered" evidence="1">
    <location>
        <begin position="547"/>
        <end position="666"/>
    </location>
</feature>
<sequence length="709" mass="75448">MTDPESELTNSESGLTNSESELTDSESELAAPQAMTDEGDAYETLALVPLLAPGDLQGSLNPAAAVFVFETKLCPVTYSYHPYTKITNSNNLAIHGLGRPALTLQSTALTQPKVNTGVPRVYQSESRNIFVAEYERFKEVKVNLQNAFPSSLIIVVNFDEWVSLRIRIADHNIDKLKDNLNFRMEKKTAKDKAFADGPVPNYEVDVKNYPKPTVPFPRSIVAGHPPAVTKKANNVYFENWSKIGYLWGEDVEPMPRTYPNFFGQEAFPRSAAGSAAGANPFSPKSLPLGVIHGVPGSEFEPAERRDPGGKPANNPGSGKNPTFSASSSSKTPGHSGFKGPRQVPVPTSSSSSTIPEQEPGYANDHYFKSRQNAGFQQQPHMSNGHFYHSVPPPYFPGGPYPGNQFNTGYYGREQMPQARNPNAPTFNGGHYGPMFNPYQQQQHPGFPQGAQNGNFAPGGGFSGSFIPGGGFSGSFIPGGGPSGNFVPGGGPSGSFVPGGGPSGSFVPGGGPSGSFIPGGGPSGNFIPSGGPNANYQQQAFGPRAQNANFAQTNGHNPRFPRPGFVPGGKNKKFGQTGGPIPGFVPASTTTAPATSAPTPGPANPANASAPGPAQDPTRQQHAITGYAYESDDDYVPEDYQHEGYEGEELQGGLGQEGEEFDGYDIPSSYYHDLVSSIPDLRLDDDLAEQKEEVKPARAKLGEEKATKQQ</sequence>